<evidence type="ECO:0000313" key="2">
    <source>
        <dbReference type="EMBL" id="MCX5619113.1"/>
    </source>
</evidence>
<dbReference type="Proteomes" id="UP001165575">
    <property type="component" value="Unassembled WGS sequence"/>
</dbReference>
<dbReference type="InterPro" id="IPR014966">
    <property type="entry name" value="FRG-dom"/>
</dbReference>
<name>A0ABT3WKA4_9PROT</name>
<feature type="domain" description="FRG" evidence="1">
    <location>
        <begin position="54"/>
        <end position="147"/>
    </location>
</feature>
<accession>A0ABT3WKA4</accession>
<dbReference type="Pfam" id="PF08867">
    <property type="entry name" value="FRG"/>
    <property type="match status" value="1"/>
</dbReference>
<evidence type="ECO:0000313" key="3">
    <source>
        <dbReference type="Proteomes" id="UP001165575"/>
    </source>
</evidence>
<dbReference type="RefSeq" id="WP_266137343.1">
    <property type="nucleotide sequence ID" value="NZ_JANIDX010000001.1"/>
</dbReference>
<protein>
    <submittedName>
        <fullName evidence="2">FRG domain-containing protein</fullName>
    </submittedName>
</protein>
<keyword evidence="3" id="KW-1185">Reference proteome</keyword>
<sequence length="399" mass="46198">MSHTDQPEDVSNNLPEVKEYWIQELLDNADKAPEDIHLSDYMKVLEKLQPHQSPGASLFFRGQADAEWSPLPGIFRTYKLAENEDNIIHEVLANQADEFRYDKTTFEKLVRMQHFGIPTRLLDITKNPLVALYFAVNSEPKADCAIFVYYEDYIKDVAKYIKDKKGDIILKKAISLANRISDKGSLSHKIFHATVDDKFNKFIHFLSKKNIKTSSSNRTTIHSNISLMNTHEKTFISICFKYYWMEIHKKQSYIKDDFPENMKSLSNKYNKKYPFPSLLQHIRQDKPFFEPHIDLAILDEPIIVIPPNTNKRLIAQQGAFILFGLKAPTMGDIPLHKTIPLGMKLIKIIIPANAKKNLRKELDFIGINDMTLFPDLENTASYIKKKYAPPKTRRPRANK</sequence>
<organism evidence="2 3">
    <name type="scientific">Bombella pollinis</name>
    <dbReference type="NCBI Taxonomy" id="2967337"/>
    <lineage>
        <taxon>Bacteria</taxon>
        <taxon>Pseudomonadati</taxon>
        <taxon>Pseudomonadota</taxon>
        <taxon>Alphaproteobacteria</taxon>
        <taxon>Acetobacterales</taxon>
        <taxon>Acetobacteraceae</taxon>
        <taxon>Bombella</taxon>
    </lineage>
</organism>
<dbReference type="EMBL" id="JANIDX010000001">
    <property type="protein sequence ID" value="MCX5619113.1"/>
    <property type="molecule type" value="Genomic_DNA"/>
</dbReference>
<reference evidence="2 3" key="1">
    <citation type="submission" date="2022-07" db="EMBL/GenBank/DDBJ databases">
        <title>Bombella genomes.</title>
        <authorList>
            <person name="Harer L."/>
            <person name="Styblova S."/>
            <person name="Ehrmann M."/>
        </authorList>
    </citation>
    <scope>NUCLEOTIDE SEQUENCE [LARGE SCALE GENOMIC DNA]</scope>
    <source>
        <strain evidence="2 3">TMW 2.2556</strain>
    </source>
</reference>
<gene>
    <name evidence="2" type="ORF">NQF89_01550</name>
</gene>
<evidence type="ECO:0000259" key="1">
    <source>
        <dbReference type="SMART" id="SM00901"/>
    </source>
</evidence>
<dbReference type="SMART" id="SM00901">
    <property type="entry name" value="FRG"/>
    <property type="match status" value="1"/>
</dbReference>
<proteinExistence type="predicted"/>
<comment type="caution">
    <text evidence="2">The sequence shown here is derived from an EMBL/GenBank/DDBJ whole genome shotgun (WGS) entry which is preliminary data.</text>
</comment>